<dbReference type="SUPFAM" id="SSF46785">
    <property type="entry name" value="Winged helix' DNA-binding domain"/>
    <property type="match status" value="1"/>
</dbReference>
<evidence type="ECO:0000259" key="4">
    <source>
        <dbReference type="PROSITE" id="PS50995"/>
    </source>
</evidence>
<dbReference type="InterPro" id="IPR039422">
    <property type="entry name" value="MarR/SlyA-like"/>
</dbReference>
<protein>
    <submittedName>
        <fullName evidence="5">MarR family transcriptional regulator</fullName>
    </submittedName>
</protein>
<keyword evidence="2" id="KW-0238">DNA-binding</keyword>
<accession>A0AAN4UQ00</accession>
<evidence type="ECO:0000256" key="1">
    <source>
        <dbReference type="ARBA" id="ARBA00023015"/>
    </source>
</evidence>
<feature type="domain" description="HTH marR-type" evidence="4">
    <location>
        <begin position="8"/>
        <end position="140"/>
    </location>
</feature>
<keyword evidence="1" id="KW-0805">Transcription regulation</keyword>
<dbReference type="Gene3D" id="1.10.10.10">
    <property type="entry name" value="Winged helix-like DNA-binding domain superfamily/Winged helix DNA-binding domain"/>
    <property type="match status" value="1"/>
</dbReference>
<dbReference type="PANTHER" id="PTHR33164:SF64">
    <property type="entry name" value="TRANSCRIPTIONAL REGULATOR SLYA"/>
    <property type="match status" value="1"/>
</dbReference>
<evidence type="ECO:0000313" key="6">
    <source>
        <dbReference type="Proteomes" id="UP000634647"/>
    </source>
</evidence>
<evidence type="ECO:0000256" key="2">
    <source>
        <dbReference type="ARBA" id="ARBA00023125"/>
    </source>
</evidence>
<dbReference type="PROSITE" id="PS01117">
    <property type="entry name" value="HTH_MARR_1"/>
    <property type="match status" value="1"/>
</dbReference>
<dbReference type="EMBL" id="BNAB01000005">
    <property type="protein sequence ID" value="GHE00760.1"/>
    <property type="molecule type" value="Genomic_DNA"/>
</dbReference>
<dbReference type="SMART" id="SM00347">
    <property type="entry name" value="HTH_MARR"/>
    <property type="match status" value="1"/>
</dbReference>
<evidence type="ECO:0000313" key="5">
    <source>
        <dbReference type="EMBL" id="GHE00760.1"/>
    </source>
</evidence>
<reference evidence="5" key="2">
    <citation type="submission" date="2023-06" db="EMBL/GenBank/DDBJ databases">
        <authorList>
            <person name="Sun Q."/>
            <person name="Zhou Y."/>
        </authorList>
    </citation>
    <scope>NUCLEOTIDE SEQUENCE</scope>
    <source>
        <strain evidence="5">CGMCC 1.10859</strain>
    </source>
</reference>
<organism evidence="5 6">
    <name type="scientific">Allgaiera indica</name>
    <dbReference type="NCBI Taxonomy" id="765699"/>
    <lineage>
        <taxon>Bacteria</taxon>
        <taxon>Pseudomonadati</taxon>
        <taxon>Pseudomonadota</taxon>
        <taxon>Alphaproteobacteria</taxon>
        <taxon>Rhodobacterales</taxon>
        <taxon>Paracoccaceae</taxon>
        <taxon>Allgaiera</taxon>
    </lineage>
</organism>
<evidence type="ECO:0000256" key="3">
    <source>
        <dbReference type="ARBA" id="ARBA00023163"/>
    </source>
</evidence>
<dbReference type="GO" id="GO:0003677">
    <property type="term" value="F:DNA binding"/>
    <property type="evidence" value="ECO:0007669"/>
    <property type="project" value="UniProtKB-KW"/>
</dbReference>
<dbReference type="PANTHER" id="PTHR33164">
    <property type="entry name" value="TRANSCRIPTIONAL REGULATOR, MARR FAMILY"/>
    <property type="match status" value="1"/>
</dbReference>
<dbReference type="GO" id="GO:0003700">
    <property type="term" value="F:DNA-binding transcription factor activity"/>
    <property type="evidence" value="ECO:0007669"/>
    <property type="project" value="InterPro"/>
</dbReference>
<keyword evidence="3" id="KW-0804">Transcription</keyword>
<comment type="caution">
    <text evidence="5">The sequence shown here is derived from an EMBL/GenBank/DDBJ whole genome shotgun (WGS) entry which is preliminary data.</text>
</comment>
<dbReference type="InterPro" id="IPR036388">
    <property type="entry name" value="WH-like_DNA-bd_sf"/>
</dbReference>
<dbReference type="AlphaFoldDB" id="A0AAN4UQ00"/>
<dbReference type="PRINTS" id="PR00598">
    <property type="entry name" value="HTHMARR"/>
</dbReference>
<reference evidence="5" key="1">
    <citation type="journal article" date="2014" name="Int. J. Syst. Evol. Microbiol.">
        <title>Complete genome sequence of Corynebacterium casei LMG S-19264T (=DSM 44701T), isolated from a smear-ripened cheese.</title>
        <authorList>
            <consortium name="US DOE Joint Genome Institute (JGI-PGF)"/>
            <person name="Walter F."/>
            <person name="Albersmeier A."/>
            <person name="Kalinowski J."/>
            <person name="Ruckert C."/>
        </authorList>
    </citation>
    <scope>NUCLEOTIDE SEQUENCE</scope>
    <source>
        <strain evidence="5">CGMCC 1.10859</strain>
    </source>
</reference>
<name>A0AAN4UQ00_9RHOB</name>
<dbReference type="Pfam" id="PF01047">
    <property type="entry name" value="MarR"/>
    <property type="match status" value="1"/>
</dbReference>
<sequence length="166" mass="18319">MHMKSAQQNTLGFLLHDASRLLRRRFEARGAGYGLSSSQWRALVYLARSGGLAQARLAEFLEVEPISVSRLIDRMEQGGWVCRSPDPQDRRVRLVRATEKAMSAFEEVKALAGEVYDEALAGLSPAQRAALMEGLTQVVANLQEMDCAPACGPAARQEDDEDERAK</sequence>
<proteinExistence type="predicted"/>
<dbReference type="InterPro" id="IPR000835">
    <property type="entry name" value="HTH_MarR-typ"/>
</dbReference>
<dbReference type="InterPro" id="IPR023187">
    <property type="entry name" value="Tscrpt_reg_MarR-type_CS"/>
</dbReference>
<gene>
    <name evidence="5" type="ORF">GCM10008024_13370</name>
</gene>
<dbReference type="GO" id="GO:0006950">
    <property type="term" value="P:response to stress"/>
    <property type="evidence" value="ECO:0007669"/>
    <property type="project" value="TreeGrafter"/>
</dbReference>
<dbReference type="PROSITE" id="PS50995">
    <property type="entry name" value="HTH_MARR_2"/>
    <property type="match status" value="1"/>
</dbReference>
<dbReference type="Proteomes" id="UP000634647">
    <property type="component" value="Unassembled WGS sequence"/>
</dbReference>
<dbReference type="InterPro" id="IPR036390">
    <property type="entry name" value="WH_DNA-bd_sf"/>
</dbReference>